<feature type="region of interest" description="Disordered" evidence="1">
    <location>
        <begin position="1"/>
        <end position="35"/>
    </location>
</feature>
<name>A0A7X1M8F4_9ACTN</name>
<reference evidence="3 4" key="1">
    <citation type="submission" date="2020-08" db="EMBL/GenBank/DDBJ databases">
        <title>Streptomyces sp. PSKA01 genome sequencing and assembly.</title>
        <authorList>
            <person name="Mandal S."/>
            <person name="Maiti P.K."/>
            <person name="Das P."/>
        </authorList>
    </citation>
    <scope>NUCLEOTIDE SEQUENCE [LARGE SCALE GENOMIC DNA]</scope>
    <source>
        <strain evidence="3 4">PSKA01</strain>
    </source>
</reference>
<evidence type="ECO:0000313" key="3">
    <source>
        <dbReference type="EMBL" id="MBC2902154.1"/>
    </source>
</evidence>
<dbReference type="Proteomes" id="UP000584670">
    <property type="component" value="Unassembled WGS sequence"/>
</dbReference>
<comment type="caution">
    <text evidence="3">The sequence shown here is derived from an EMBL/GenBank/DDBJ whole genome shotgun (WGS) entry which is preliminary data.</text>
</comment>
<evidence type="ECO:0000313" key="4">
    <source>
        <dbReference type="Proteomes" id="UP000584670"/>
    </source>
</evidence>
<gene>
    <name evidence="3" type="ORF">H4N64_11130</name>
</gene>
<feature type="compositionally biased region" description="Basic and acidic residues" evidence="1">
    <location>
        <begin position="1"/>
        <end position="11"/>
    </location>
</feature>
<dbReference type="Pfam" id="PF12728">
    <property type="entry name" value="HTH_17"/>
    <property type="match status" value="1"/>
</dbReference>
<feature type="domain" description="Helix-turn-helix" evidence="2">
    <location>
        <begin position="45"/>
        <end position="91"/>
    </location>
</feature>
<dbReference type="EMBL" id="JACMSF010000009">
    <property type="protein sequence ID" value="MBC2902154.1"/>
    <property type="molecule type" value="Genomic_DNA"/>
</dbReference>
<accession>A0A7X1M8F4</accession>
<dbReference type="InterPro" id="IPR041657">
    <property type="entry name" value="HTH_17"/>
</dbReference>
<keyword evidence="4" id="KW-1185">Reference proteome</keyword>
<organism evidence="3 4">
    <name type="scientific">Streptomyces cupreus</name>
    <dbReference type="NCBI Taxonomy" id="2759956"/>
    <lineage>
        <taxon>Bacteria</taxon>
        <taxon>Bacillati</taxon>
        <taxon>Actinomycetota</taxon>
        <taxon>Actinomycetes</taxon>
        <taxon>Kitasatosporales</taxon>
        <taxon>Streptomycetaceae</taxon>
        <taxon>Streptomyces</taxon>
    </lineage>
</organism>
<sequence>MAKDVTAERATAKTPVTASDAEGVRSKSNDGPTLDEIRSWPATVSVPKAATALGVSKSHLYELIRRGEPPVKLVPLGGRHRVITASLVRLLGGA</sequence>
<dbReference type="RefSeq" id="WP_186282064.1">
    <property type="nucleotide sequence ID" value="NZ_JACMSF010000009.1"/>
</dbReference>
<dbReference type="AlphaFoldDB" id="A0A7X1M8F4"/>
<proteinExistence type="predicted"/>
<protein>
    <submittedName>
        <fullName evidence="3">Helix-turn-helix domain-containing protein</fullName>
    </submittedName>
</protein>
<evidence type="ECO:0000256" key="1">
    <source>
        <dbReference type="SAM" id="MobiDB-lite"/>
    </source>
</evidence>
<evidence type="ECO:0000259" key="2">
    <source>
        <dbReference type="Pfam" id="PF12728"/>
    </source>
</evidence>